<dbReference type="Pfam" id="PF04519">
    <property type="entry name" value="Bactofilin"/>
    <property type="match status" value="1"/>
</dbReference>
<dbReference type="EMBL" id="JAGGDJ010000095">
    <property type="protein sequence ID" value="MBO7749012.1"/>
    <property type="molecule type" value="Genomic_DNA"/>
</dbReference>
<dbReference type="RefSeq" id="WP_208851519.1">
    <property type="nucleotide sequence ID" value="NZ_JAGGDJ010000095.1"/>
</dbReference>
<evidence type="ECO:0000256" key="1">
    <source>
        <dbReference type="ARBA" id="ARBA00044755"/>
    </source>
</evidence>
<dbReference type="Proteomes" id="UP000670947">
    <property type="component" value="Unassembled WGS sequence"/>
</dbReference>
<feature type="compositionally biased region" description="Basic and acidic residues" evidence="2">
    <location>
        <begin position="113"/>
        <end position="127"/>
    </location>
</feature>
<reference evidence="3 4" key="1">
    <citation type="submission" date="2021-03" db="EMBL/GenBank/DDBJ databases">
        <title>Paenibacillus artemisicola MWE-103 whole genome sequence.</title>
        <authorList>
            <person name="Ham Y.J."/>
        </authorList>
    </citation>
    <scope>NUCLEOTIDE SEQUENCE [LARGE SCALE GENOMIC DNA]</scope>
    <source>
        <strain evidence="3 4">MWE-103</strain>
    </source>
</reference>
<evidence type="ECO:0000313" key="4">
    <source>
        <dbReference type="Proteomes" id="UP000670947"/>
    </source>
</evidence>
<proteinExistence type="inferred from homology"/>
<dbReference type="PANTHER" id="PTHR35024:SF4">
    <property type="entry name" value="POLYMER-FORMING CYTOSKELETAL PROTEIN"/>
    <property type="match status" value="1"/>
</dbReference>
<comment type="similarity">
    <text evidence="1">Belongs to the bactofilin family.</text>
</comment>
<keyword evidence="4" id="KW-1185">Reference proteome</keyword>
<accession>A0ABS3WL41</accession>
<sequence>MFKDSKRIGYAETTIGLGTRAEGKLASDSGIRIEGEFQGEIECTGDVIVGEYGIARAGIAAQDLIVAGKVFGDVNVKGRLTIAASGQLHGNVLAHSILVQDGGIYNGHCRMERQTESKPRQLQEHDPAQPAPQPAKEVPAKEKSRQAG</sequence>
<feature type="region of interest" description="Disordered" evidence="2">
    <location>
        <begin position="113"/>
        <end position="148"/>
    </location>
</feature>
<evidence type="ECO:0000256" key="2">
    <source>
        <dbReference type="SAM" id="MobiDB-lite"/>
    </source>
</evidence>
<dbReference type="PANTHER" id="PTHR35024">
    <property type="entry name" value="HYPOTHETICAL CYTOSOLIC PROTEIN"/>
    <property type="match status" value="1"/>
</dbReference>
<protein>
    <submittedName>
        <fullName evidence="3">Polymer-forming cytoskeletal protein</fullName>
    </submittedName>
</protein>
<evidence type="ECO:0000313" key="3">
    <source>
        <dbReference type="EMBL" id="MBO7749012.1"/>
    </source>
</evidence>
<organism evidence="3 4">
    <name type="scientific">Paenibacillus artemisiicola</name>
    <dbReference type="NCBI Taxonomy" id="1172618"/>
    <lineage>
        <taxon>Bacteria</taxon>
        <taxon>Bacillati</taxon>
        <taxon>Bacillota</taxon>
        <taxon>Bacilli</taxon>
        <taxon>Bacillales</taxon>
        <taxon>Paenibacillaceae</taxon>
        <taxon>Paenibacillus</taxon>
    </lineage>
</organism>
<dbReference type="InterPro" id="IPR007607">
    <property type="entry name" value="BacA/B"/>
</dbReference>
<comment type="caution">
    <text evidence="3">The sequence shown here is derived from an EMBL/GenBank/DDBJ whole genome shotgun (WGS) entry which is preliminary data.</text>
</comment>
<name>A0ABS3WL41_9BACL</name>
<gene>
    <name evidence="3" type="ORF">I8J29_33105</name>
</gene>
<feature type="compositionally biased region" description="Basic and acidic residues" evidence="2">
    <location>
        <begin position="138"/>
        <end position="148"/>
    </location>
</feature>